<sequence length="212" mass="24961">MSDEPLPPIKIKADCLPRDFVHRLNKMVASLGSYTPRYEKDFMGESGFDILNLEYTGNTQYKDFIVQFICVPNDAEYVSFEVRASRWVPNDPPTYDEYVKVASEHGKRILSEYNKAHSSRRRLSIPSKEKLEPKLSPMCDALFSRFVNLANKQALHPLDWNRFYEFVTYCKNRRKYSGEDIARLLQKEGFSAQYSEYIGSVYRHLCEFKRYF</sequence>
<dbReference type="AlphaFoldDB" id="A0A368TUH8"/>
<evidence type="ECO:0000313" key="1">
    <source>
        <dbReference type="EMBL" id="RCV88344.1"/>
    </source>
</evidence>
<comment type="caution">
    <text evidence="1">The sequence shown here is derived from an EMBL/GenBank/DDBJ whole genome shotgun (WGS) entry which is preliminary data.</text>
</comment>
<dbReference type="EMBL" id="QPII01000010">
    <property type="protein sequence ID" value="RCV88344.1"/>
    <property type="molecule type" value="Genomic_DNA"/>
</dbReference>
<keyword evidence="2" id="KW-1185">Reference proteome</keyword>
<reference evidence="1 2" key="1">
    <citation type="submission" date="2018-07" db="EMBL/GenBank/DDBJ databases">
        <title>Halomonas montanilacus sp. nov., isolated from Lake Pengyan on Tibetan Plateau.</title>
        <authorList>
            <person name="Lu H."/>
            <person name="Xing P."/>
            <person name="Wu Q."/>
        </authorList>
    </citation>
    <scope>NUCLEOTIDE SEQUENCE [LARGE SCALE GENOMIC DNA]</scope>
    <source>
        <strain evidence="1 2">PYC7W</strain>
    </source>
</reference>
<dbReference type="OrthoDB" id="9554193at2"/>
<protein>
    <submittedName>
        <fullName evidence="1">Uncharacterized protein</fullName>
    </submittedName>
</protein>
<organism evidence="1 2">
    <name type="scientific">Billgrantia montanilacus</name>
    <dbReference type="NCBI Taxonomy" id="2282305"/>
    <lineage>
        <taxon>Bacteria</taxon>
        <taxon>Pseudomonadati</taxon>
        <taxon>Pseudomonadota</taxon>
        <taxon>Gammaproteobacteria</taxon>
        <taxon>Oceanospirillales</taxon>
        <taxon>Halomonadaceae</taxon>
        <taxon>Billgrantia</taxon>
    </lineage>
</organism>
<dbReference type="Proteomes" id="UP000252405">
    <property type="component" value="Unassembled WGS sequence"/>
</dbReference>
<gene>
    <name evidence="1" type="ORF">DU505_13700</name>
</gene>
<accession>A0A368TUH8</accession>
<evidence type="ECO:0000313" key="2">
    <source>
        <dbReference type="Proteomes" id="UP000252405"/>
    </source>
</evidence>
<proteinExistence type="predicted"/>
<dbReference type="RefSeq" id="WP_114479560.1">
    <property type="nucleotide sequence ID" value="NZ_QPII01000010.1"/>
</dbReference>
<name>A0A368TUH8_9GAMM</name>